<gene>
    <name evidence="1" type="ORF">GCM10011379_19420</name>
</gene>
<accession>A0A917IVJ6</accession>
<keyword evidence="2" id="KW-1185">Reference proteome</keyword>
<organism evidence="1 2">
    <name type="scientific">Filimonas zeae</name>
    <dbReference type="NCBI Taxonomy" id="1737353"/>
    <lineage>
        <taxon>Bacteria</taxon>
        <taxon>Pseudomonadati</taxon>
        <taxon>Bacteroidota</taxon>
        <taxon>Chitinophagia</taxon>
        <taxon>Chitinophagales</taxon>
        <taxon>Chitinophagaceae</taxon>
        <taxon>Filimonas</taxon>
    </lineage>
</organism>
<evidence type="ECO:0000313" key="2">
    <source>
        <dbReference type="Proteomes" id="UP000627292"/>
    </source>
</evidence>
<comment type="caution">
    <text evidence="1">The sequence shown here is derived from an EMBL/GenBank/DDBJ whole genome shotgun (WGS) entry which is preliminary data.</text>
</comment>
<dbReference type="Proteomes" id="UP000627292">
    <property type="component" value="Unassembled WGS sequence"/>
</dbReference>
<dbReference type="RefSeq" id="WP_188951837.1">
    <property type="nucleotide sequence ID" value="NZ_BMIB01000002.1"/>
</dbReference>
<evidence type="ECO:0000313" key="1">
    <source>
        <dbReference type="EMBL" id="GGH65845.1"/>
    </source>
</evidence>
<dbReference type="AlphaFoldDB" id="A0A917IVJ6"/>
<dbReference type="EMBL" id="BMIB01000002">
    <property type="protein sequence ID" value="GGH65845.1"/>
    <property type="molecule type" value="Genomic_DNA"/>
</dbReference>
<reference evidence="1" key="1">
    <citation type="journal article" date="2014" name="Int. J. Syst. Evol. Microbiol.">
        <title>Complete genome sequence of Corynebacterium casei LMG S-19264T (=DSM 44701T), isolated from a smear-ripened cheese.</title>
        <authorList>
            <consortium name="US DOE Joint Genome Institute (JGI-PGF)"/>
            <person name="Walter F."/>
            <person name="Albersmeier A."/>
            <person name="Kalinowski J."/>
            <person name="Ruckert C."/>
        </authorList>
    </citation>
    <scope>NUCLEOTIDE SEQUENCE</scope>
    <source>
        <strain evidence="1">CGMCC 1.15290</strain>
    </source>
</reference>
<protein>
    <submittedName>
        <fullName evidence="1">Uncharacterized protein</fullName>
    </submittedName>
</protein>
<reference evidence="1" key="2">
    <citation type="submission" date="2020-09" db="EMBL/GenBank/DDBJ databases">
        <authorList>
            <person name="Sun Q."/>
            <person name="Zhou Y."/>
        </authorList>
    </citation>
    <scope>NUCLEOTIDE SEQUENCE</scope>
    <source>
        <strain evidence="1">CGMCC 1.15290</strain>
    </source>
</reference>
<sequence length="183" mass="21149">MYKLFVLLFTVLLFLKSGIGQEVYSCDTSRSEFEEIVGKDMQNIIGSGAATCLSLYEGQRGYSSSWSFVFWVNKRGKSISRLYYNVRYVKGKLRFNKKKSFLKTDLSIDKLILIGKEIAQVPGDTLSDLSHDHVFRIDAYLDGKSAKIQFCEKQWLFFTSKMHDRYFDDLIAYLRGEADCFSN</sequence>
<name>A0A917IVJ6_9BACT</name>
<proteinExistence type="predicted"/>